<dbReference type="CDD" id="cd09272">
    <property type="entry name" value="RNase_HI_RT_Ty1"/>
    <property type="match status" value="1"/>
</dbReference>
<name>A0AAX6HKV9_IRIPA</name>
<dbReference type="EMBL" id="JANAVB010008798">
    <property type="protein sequence ID" value="KAJ6841271.1"/>
    <property type="molecule type" value="Genomic_DNA"/>
</dbReference>
<dbReference type="PANTHER" id="PTHR11439">
    <property type="entry name" value="GAG-POL-RELATED RETROTRANSPOSON"/>
    <property type="match status" value="1"/>
</dbReference>
<protein>
    <recommendedName>
        <fullName evidence="3">Copia protein</fullName>
    </recommendedName>
</protein>
<keyword evidence="2" id="KW-1185">Reference proteome</keyword>
<sequence length="72" mass="8395">MWCDNQSAIHIATNPVFHERTKHIEIDMHFVRDEYKKGTGDQITDIYTKSLLGPRVQFLCNKLDMIDIYAPA</sequence>
<reference evidence="1" key="1">
    <citation type="journal article" date="2023" name="GigaByte">
        <title>Genome assembly of the bearded iris, Iris pallida Lam.</title>
        <authorList>
            <person name="Bruccoleri R.E."/>
            <person name="Oakeley E.J."/>
            <person name="Faust A.M.E."/>
            <person name="Altorfer M."/>
            <person name="Dessus-Babus S."/>
            <person name="Burckhardt D."/>
            <person name="Oertli M."/>
            <person name="Naumann U."/>
            <person name="Petersen F."/>
            <person name="Wong J."/>
        </authorList>
    </citation>
    <scope>NUCLEOTIDE SEQUENCE</scope>
    <source>
        <strain evidence="1">GSM-AAB239-AS_SAM_17_03QT</strain>
    </source>
</reference>
<evidence type="ECO:0000313" key="2">
    <source>
        <dbReference type="Proteomes" id="UP001140949"/>
    </source>
</evidence>
<dbReference type="AlphaFoldDB" id="A0AAX6HKV9"/>
<evidence type="ECO:0008006" key="3">
    <source>
        <dbReference type="Google" id="ProtNLM"/>
    </source>
</evidence>
<comment type="caution">
    <text evidence="1">The sequence shown here is derived from an EMBL/GenBank/DDBJ whole genome shotgun (WGS) entry which is preliminary data.</text>
</comment>
<reference evidence="1" key="2">
    <citation type="submission" date="2023-04" db="EMBL/GenBank/DDBJ databases">
        <authorList>
            <person name="Bruccoleri R.E."/>
            <person name="Oakeley E.J."/>
            <person name="Faust A.-M."/>
            <person name="Dessus-Babus S."/>
            <person name="Altorfer M."/>
            <person name="Burckhardt D."/>
            <person name="Oertli M."/>
            <person name="Naumann U."/>
            <person name="Petersen F."/>
            <person name="Wong J."/>
        </authorList>
    </citation>
    <scope>NUCLEOTIDE SEQUENCE</scope>
    <source>
        <strain evidence="1">GSM-AAB239-AS_SAM_17_03QT</strain>
        <tissue evidence="1">Leaf</tissue>
    </source>
</reference>
<organism evidence="1 2">
    <name type="scientific">Iris pallida</name>
    <name type="common">Sweet iris</name>
    <dbReference type="NCBI Taxonomy" id="29817"/>
    <lineage>
        <taxon>Eukaryota</taxon>
        <taxon>Viridiplantae</taxon>
        <taxon>Streptophyta</taxon>
        <taxon>Embryophyta</taxon>
        <taxon>Tracheophyta</taxon>
        <taxon>Spermatophyta</taxon>
        <taxon>Magnoliopsida</taxon>
        <taxon>Liliopsida</taxon>
        <taxon>Asparagales</taxon>
        <taxon>Iridaceae</taxon>
        <taxon>Iridoideae</taxon>
        <taxon>Irideae</taxon>
        <taxon>Iris</taxon>
    </lineage>
</organism>
<dbReference type="PANTHER" id="PTHR11439:SF467">
    <property type="entry name" value="INTEGRASE CATALYTIC DOMAIN-CONTAINING PROTEIN"/>
    <property type="match status" value="1"/>
</dbReference>
<gene>
    <name evidence="1" type="ORF">M6B38_307750</name>
</gene>
<evidence type="ECO:0000313" key="1">
    <source>
        <dbReference type="EMBL" id="KAJ6841271.1"/>
    </source>
</evidence>
<dbReference type="Proteomes" id="UP001140949">
    <property type="component" value="Unassembled WGS sequence"/>
</dbReference>
<accession>A0AAX6HKV9</accession>
<proteinExistence type="predicted"/>